<sequence length="60" mass="7090">MLMKRELRILTGYYLGGMPQLELLLLFLETVDLVDRFVSVFYLRGFAKLRWCLGLFLTLC</sequence>
<organism evidence="1">
    <name type="scientific">uncultured marine virus</name>
    <dbReference type="NCBI Taxonomy" id="186617"/>
    <lineage>
        <taxon>Viruses</taxon>
        <taxon>environmental samples</taxon>
    </lineage>
</organism>
<reference evidence="1" key="2">
    <citation type="submission" date="2015-03" db="EMBL/GenBank/DDBJ databases">
        <authorList>
            <person name="Chow C.-E.T."/>
            <person name="Winget D.M."/>
            <person name="White R.A.III."/>
            <person name="Hallam S.J."/>
            <person name="Suttle C.A."/>
        </authorList>
    </citation>
    <scope>NUCLEOTIDE SEQUENCE</scope>
    <source>
        <strain evidence="1">Anoxic2_4</strain>
    </source>
</reference>
<reference evidence="1" key="1">
    <citation type="journal article" date="2015" name="Front. Microbiol.">
        <title>Combining genomic sequencing methods to explore viral diversity and reveal potential virus-host interactions.</title>
        <authorList>
            <person name="Chow C.E."/>
            <person name="Winget D.M."/>
            <person name="White R.A.III."/>
            <person name="Hallam S.J."/>
            <person name="Suttle C.A."/>
        </authorList>
    </citation>
    <scope>NUCLEOTIDE SEQUENCE</scope>
    <source>
        <strain evidence="1">Anoxic2_4</strain>
    </source>
</reference>
<proteinExistence type="predicted"/>
<protein>
    <submittedName>
        <fullName evidence="1">Uncharacterized protein</fullName>
    </submittedName>
</protein>
<accession>A0A0F7L7M9</accession>
<name>A0A0F7L7M9_9VIRU</name>
<dbReference type="EMBL" id="KR029588">
    <property type="protein sequence ID" value="AKH47036.1"/>
    <property type="molecule type" value="Genomic_DNA"/>
</dbReference>
<evidence type="ECO:0000313" key="1">
    <source>
        <dbReference type="EMBL" id="AKH47036.1"/>
    </source>
</evidence>